<dbReference type="GO" id="GO:0046872">
    <property type="term" value="F:metal ion binding"/>
    <property type="evidence" value="ECO:0007669"/>
    <property type="project" value="UniProtKB-KW"/>
</dbReference>
<feature type="region of interest" description="Disordered" evidence="10">
    <location>
        <begin position="1"/>
        <end position="44"/>
    </location>
</feature>
<dbReference type="CDD" id="cd09401">
    <property type="entry name" value="LIM_TLP_like"/>
    <property type="match status" value="1"/>
</dbReference>
<dbReference type="PANTHER" id="PTHR46074">
    <property type="entry name" value="CYSTEINE-RICH PROTEIN CRIP FAMILY MEMBER"/>
    <property type="match status" value="1"/>
</dbReference>
<organism evidence="12 13">
    <name type="scientific">Taeniopygia guttata</name>
    <name type="common">Zebra finch</name>
    <name type="synonym">Poephila guttata</name>
    <dbReference type="NCBI Taxonomy" id="59729"/>
    <lineage>
        <taxon>Eukaryota</taxon>
        <taxon>Metazoa</taxon>
        <taxon>Chordata</taxon>
        <taxon>Craniata</taxon>
        <taxon>Vertebrata</taxon>
        <taxon>Euteleostomi</taxon>
        <taxon>Archelosauria</taxon>
        <taxon>Archosauria</taxon>
        <taxon>Dinosauria</taxon>
        <taxon>Saurischia</taxon>
        <taxon>Theropoda</taxon>
        <taxon>Coelurosauria</taxon>
        <taxon>Aves</taxon>
        <taxon>Neognathae</taxon>
        <taxon>Neoaves</taxon>
        <taxon>Telluraves</taxon>
        <taxon>Australaves</taxon>
        <taxon>Passeriformes</taxon>
        <taxon>Passeroidea</taxon>
        <taxon>Estrildidae</taxon>
        <taxon>Estrildinae</taxon>
        <taxon>Taeniopygia</taxon>
    </lineage>
</organism>
<dbReference type="PANTHER" id="PTHR46074:SF2">
    <property type="entry name" value="CYSTEINE-RICH PROTEIN 2"/>
    <property type="match status" value="1"/>
</dbReference>
<feature type="compositionally biased region" description="Pro residues" evidence="10">
    <location>
        <begin position="16"/>
        <end position="25"/>
    </location>
</feature>
<keyword evidence="6 9" id="KW-0440">LIM domain</keyword>
<dbReference type="GeneTree" id="ENSGT00940000158683"/>
<evidence type="ECO:0000256" key="6">
    <source>
        <dbReference type="ARBA" id="ARBA00023038"/>
    </source>
</evidence>
<accession>A0A674GKL3</accession>
<keyword evidence="13" id="KW-1185">Reference proteome</keyword>
<keyword evidence="3" id="KW-0677">Repeat</keyword>
<gene>
    <name evidence="12" type="primary">CRIP2</name>
</gene>
<evidence type="ECO:0000256" key="2">
    <source>
        <dbReference type="ARBA" id="ARBA00022723"/>
    </source>
</evidence>
<dbReference type="Proteomes" id="UP000007754">
    <property type="component" value="Chromosome 8"/>
</dbReference>
<comment type="subunit">
    <text evidence="7">Interacts with TGFB1I1.</text>
</comment>
<evidence type="ECO:0000256" key="9">
    <source>
        <dbReference type="PROSITE-ProRule" id="PRU00125"/>
    </source>
</evidence>
<proteinExistence type="predicted"/>
<keyword evidence="5" id="KW-0007">Acetylation</keyword>
<name>A0A674GKL3_TAEGU</name>
<protein>
    <recommendedName>
        <fullName evidence="8">Cysteine-rich protein 2</fullName>
    </recommendedName>
</protein>
<sequence length="461" mass="49522">MSCLPTRQRPWHHPCHPPPLRPPQPRRGAQRGSPAPPRHPDSSGILAAASRLPEHPFAAGGVLEMGVSMATERNGAGSRGMRALERGRAARSRGGWEMPEPLCGGCPGPPPPTHVPGAAAGRTQPGRLPARGSLGPVKTHKSRRSSTTCLLWSFFSQAREVGSAPVPTLVFGDGRQGREWSLRRRDRAPAAPGWSRAVPSRTEPYRAGPARRQPRPGSPRAAVGGGRAERGARRGTSQHGSALHGSARLRSPAMASKCPKCDKTVYFAEKVSSLGKDWHKFCLKCERCNKTLTPGGHAEHDGKPFCHKPCYATLFGPKGVNIGGAGSYIYDKPQIEGQTAPGPIEHPVKVEERKVNAAPPKGPSKASSVTTFTGEPNMCPRCGKRVYFAEKVTSLGKDWHRPCLRCERCSKTLTPGGHAEHDGQPYCHKPCYGILFGPKGVNTGAVGSYIYDKDPEAKNQP</sequence>
<dbReference type="InterPro" id="IPR001781">
    <property type="entry name" value="Znf_LIM"/>
</dbReference>
<feature type="domain" description="LIM zinc-binding" evidence="11">
    <location>
        <begin position="256"/>
        <end position="317"/>
    </location>
</feature>
<reference evidence="12" key="2">
    <citation type="submission" date="2025-08" db="UniProtKB">
        <authorList>
            <consortium name="Ensembl"/>
        </authorList>
    </citation>
    <scope>IDENTIFICATION</scope>
</reference>
<dbReference type="PROSITE" id="PS50023">
    <property type="entry name" value="LIM_DOMAIN_2"/>
    <property type="match status" value="2"/>
</dbReference>
<evidence type="ECO:0000259" key="11">
    <source>
        <dbReference type="PROSITE" id="PS50023"/>
    </source>
</evidence>
<keyword evidence="2 9" id="KW-0479">Metal-binding</keyword>
<evidence type="ECO:0000256" key="3">
    <source>
        <dbReference type="ARBA" id="ARBA00022737"/>
    </source>
</evidence>
<dbReference type="PROSITE" id="PS00478">
    <property type="entry name" value="LIM_DOMAIN_1"/>
    <property type="match status" value="2"/>
</dbReference>
<feature type="domain" description="LIM zinc-binding" evidence="11">
    <location>
        <begin position="377"/>
        <end position="438"/>
    </location>
</feature>
<reference evidence="12 13" key="1">
    <citation type="journal article" date="2010" name="Nature">
        <title>The genome of a songbird.</title>
        <authorList>
            <person name="Warren W.C."/>
            <person name="Clayton D.F."/>
            <person name="Ellegren H."/>
            <person name="Arnold A.P."/>
            <person name="Hillier L.W."/>
            <person name="Kunstner A."/>
            <person name="Searle S."/>
            <person name="White S."/>
            <person name="Vilella A.J."/>
            <person name="Fairley S."/>
            <person name="Heger A."/>
            <person name="Kong L."/>
            <person name="Ponting C.P."/>
            <person name="Jarvis E.D."/>
            <person name="Mello C.V."/>
            <person name="Minx P."/>
            <person name="Lovell P."/>
            <person name="Velho T.A."/>
            <person name="Ferris M."/>
            <person name="Balakrishnan C.N."/>
            <person name="Sinha S."/>
            <person name="Blatti C."/>
            <person name="London S.E."/>
            <person name="Li Y."/>
            <person name="Lin Y.C."/>
            <person name="George J."/>
            <person name="Sweedler J."/>
            <person name="Southey B."/>
            <person name="Gunaratne P."/>
            <person name="Watson M."/>
            <person name="Nam K."/>
            <person name="Backstrom N."/>
            <person name="Smeds L."/>
            <person name="Nabholz B."/>
            <person name="Itoh Y."/>
            <person name="Whitney O."/>
            <person name="Pfenning A.R."/>
            <person name="Howard J."/>
            <person name="Volker M."/>
            <person name="Skinner B.M."/>
            <person name="Griffin D.K."/>
            <person name="Ye L."/>
            <person name="McLaren W.M."/>
            <person name="Flicek P."/>
            <person name="Quesada V."/>
            <person name="Velasco G."/>
            <person name="Lopez-Otin C."/>
            <person name="Puente X.S."/>
            <person name="Olender T."/>
            <person name="Lancet D."/>
            <person name="Smit A.F."/>
            <person name="Hubley R."/>
            <person name="Konkel M.K."/>
            <person name="Walker J.A."/>
            <person name="Batzer M.A."/>
            <person name="Gu W."/>
            <person name="Pollock D.D."/>
            <person name="Chen L."/>
            <person name="Cheng Z."/>
            <person name="Eichler E.E."/>
            <person name="Stapley J."/>
            <person name="Slate J."/>
            <person name="Ekblom R."/>
            <person name="Birkhead T."/>
            <person name="Burke T."/>
            <person name="Burt D."/>
            <person name="Scharff C."/>
            <person name="Adam I."/>
            <person name="Richard H."/>
            <person name="Sultan M."/>
            <person name="Soldatov A."/>
            <person name="Lehrach H."/>
            <person name="Edwards S.V."/>
            <person name="Yang S.P."/>
            <person name="Li X."/>
            <person name="Graves T."/>
            <person name="Fulton L."/>
            <person name="Nelson J."/>
            <person name="Chinwalla A."/>
            <person name="Hou S."/>
            <person name="Mardis E.R."/>
            <person name="Wilson R.K."/>
        </authorList>
    </citation>
    <scope>NUCLEOTIDE SEQUENCE [LARGE SCALE GENOMIC DNA]</scope>
</reference>
<evidence type="ECO:0000256" key="10">
    <source>
        <dbReference type="SAM" id="MobiDB-lite"/>
    </source>
</evidence>
<dbReference type="Pfam" id="PF00412">
    <property type="entry name" value="LIM"/>
    <property type="match status" value="2"/>
</dbReference>
<keyword evidence="1" id="KW-0597">Phosphoprotein</keyword>
<dbReference type="CDD" id="cd09476">
    <property type="entry name" value="LIM1_TLP"/>
    <property type="match status" value="1"/>
</dbReference>
<dbReference type="Gene3D" id="2.10.110.10">
    <property type="entry name" value="Cysteine Rich Protein"/>
    <property type="match status" value="2"/>
</dbReference>
<feature type="region of interest" description="Disordered" evidence="10">
    <location>
        <begin position="181"/>
        <end position="249"/>
    </location>
</feature>
<evidence type="ECO:0000256" key="7">
    <source>
        <dbReference type="ARBA" id="ARBA00038732"/>
    </source>
</evidence>
<dbReference type="SMART" id="SM00132">
    <property type="entry name" value="LIM"/>
    <property type="match status" value="2"/>
</dbReference>
<keyword evidence="4 9" id="KW-0862">Zinc</keyword>
<evidence type="ECO:0000313" key="13">
    <source>
        <dbReference type="Proteomes" id="UP000007754"/>
    </source>
</evidence>
<evidence type="ECO:0000256" key="8">
    <source>
        <dbReference type="ARBA" id="ARBA00039933"/>
    </source>
</evidence>
<dbReference type="AlphaFoldDB" id="A0A674GKL3"/>
<evidence type="ECO:0000256" key="5">
    <source>
        <dbReference type="ARBA" id="ARBA00022990"/>
    </source>
</evidence>
<dbReference type="InParanoid" id="A0A674GKL3"/>
<dbReference type="OMA" id="PGTCCAG"/>
<dbReference type="SUPFAM" id="SSF57716">
    <property type="entry name" value="Glucocorticoid receptor-like (DNA-binding domain)"/>
    <property type="match status" value="4"/>
</dbReference>
<dbReference type="Ensembl" id="ENSTGUT00000041297.1">
    <property type="protein sequence ID" value="ENSTGUP00000023358.1"/>
    <property type="gene ID" value="ENSTGUG00000021671.1"/>
</dbReference>
<reference evidence="12" key="3">
    <citation type="submission" date="2025-09" db="UniProtKB">
        <authorList>
            <consortium name="Ensembl"/>
        </authorList>
    </citation>
    <scope>IDENTIFICATION</scope>
</reference>
<evidence type="ECO:0000256" key="1">
    <source>
        <dbReference type="ARBA" id="ARBA00022553"/>
    </source>
</evidence>
<evidence type="ECO:0000256" key="4">
    <source>
        <dbReference type="ARBA" id="ARBA00022833"/>
    </source>
</evidence>
<dbReference type="FunFam" id="2.10.110.10:FF:000025">
    <property type="entry name" value="Cysteine-rich protein 2"/>
    <property type="match status" value="2"/>
</dbReference>
<evidence type="ECO:0000313" key="12">
    <source>
        <dbReference type="Ensembl" id="ENSTGUP00000023358.1"/>
    </source>
</evidence>